<dbReference type="Proteomes" id="UP001162261">
    <property type="component" value="Unassembled WGS sequence"/>
</dbReference>
<dbReference type="AlphaFoldDB" id="A0AA42XK93"/>
<evidence type="ECO:0008006" key="3">
    <source>
        <dbReference type="Google" id="ProtNLM"/>
    </source>
</evidence>
<name>A0AA42XK93_ACIJO</name>
<evidence type="ECO:0000313" key="1">
    <source>
        <dbReference type="EMBL" id="MDH2174014.1"/>
    </source>
</evidence>
<dbReference type="SUPFAM" id="SSF52402">
    <property type="entry name" value="Adenine nucleotide alpha hydrolases-like"/>
    <property type="match status" value="1"/>
</dbReference>
<dbReference type="InterPro" id="IPR014729">
    <property type="entry name" value="Rossmann-like_a/b/a_fold"/>
</dbReference>
<dbReference type="InterPro" id="IPR049676">
    <property type="entry name" value="QatC"/>
</dbReference>
<gene>
    <name evidence="1" type="ORF">N5J46_16635</name>
</gene>
<proteinExistence type="predicted"/>
<organism evidence="1 2">
    <name type="scientific">Acinetobacter johnsonii</name>
    <dbReference type="NCBI Taxonomy" id="40214"/>
    <lineage>
        <taxon>Bacteria</taxon>
        <taxon>Pseudomonadati</taxon>
        <taxon>Pseudomonadota</taxon>
        <taxon>Gammaproteobacteria</taxon>
        <taxon>Moraxellales</taxon>
        <taxon>Moraxellaceae</taxon>
        <taxon>Acinetobacter</taxon>
    </lineage>
</organism>
<reference evidence="1" key="1">
    <citation type="submission" date="2022-09" db="EMBL/GenBank/DDBJ databases">
        <title>Intensive care unit water sources are persistently colonized with multi-drug resistant bacteria and are the site of extensive horizontal gene transfer of antibiotic resistance genes.</title>
        <authorList>
            <person name="Diorio-Toth L."/>
        </authorList>
    </citation>
    <scope>NUCLEOTIDE SEQUENCE</scope>
    <source>
        <strain evidence="1">GD03649</strain>
    </source>
</reference>
<sequence length="428" mass="48579">MKITCALEDFNFSEINSDLDVILFEYTQDKSKGCIGAKILREVYDSKLIPHEKAWDLVSIALSVIAADQAGHRKKSPDGWTRNFELTISVIDSIFWNEQKKLLETLLSFLTTDRWELNFVGGGEYPKLHKDAFYQLEDCVSLLSGGLDSFIGVIDLVEQNYKPYVVTQTVRGDGKNQQDFAKKLGNLAQFMTNHNVKVPFPETPASQRSRSMIFLAYGVLIASSLDMHRQNETVTLYVCENGYISINPPITLARVGSLSTRTTHPVVLNLFQQILDNCGLNILICNPYKFVTKGEMLEQCLDQSILENLAHTTTSCGRYGVYKNTHCGRCVPCLVRRASFFHWKGKDYDQTEYKFDDLSQDNENYARFDDVFSMRIAILNRQELGTSKWIGASLSSNLIPDQDKQKHQDTVERGLLEMQKFIGDLGLV</sequence>
<dbReference type="NCBIfam" id="NF041925">
    <property type="entry name" value="QatC"/>
    <property type="match status" value="1"/>
</dbReference>
<dbReference type="RefSeq" id="WP_279693966.1">
    <property type="nucleotide sequence ID" value="NZ_JAOCLE010000064.1"/>
</dbReference>
<dbReference type="Gene3D" id="3.40.50.620">
    <property type="entry name" value="HUPs"/>
    <property type="match status" value="1"/>
</dbReference>
<evidence type="ECO:0000313" key="2">
    <source>
        <dbReference type="Proteomes" id="UP001162261"/>
    </source>
</evidence>
<protein>
    <recommendedName>
        <fullName evidence="3">7-cyano-7-deazaguanine synthase</fullName>
    </recommendedName>
</protein>
<dbReference type="EMBL" id="JAOCLH010000058">
    <property type="protein sequence ID" value="MDH2174014.1"/>
    <property type="molecule type" value="Genomic_DNA"/>
</dbReference>
<comment type="caution">
    <text evidence="1">The sequence shown here is derived from an EMBL/GenBank/DDBJ whole genome shotgun (WGS) entry which is preliminary data.</text>
</comment>
<accession>A0AA42XK93</accession>